<feature type="transmembrane region" description="Helical" evidence="9">
    <location>
        <begin position="270"/>
        <end position="294"/>
    </location>
</feature>
<comment type="caution">
    <text evidence="11">The sequence shown here is derived from an EMBL/GenBank/DDBJ whole genome shotgun (WGS) entry which is preliminary data.</text>
</comment>
<dbReference type="GO" id="GO:0043952">
    <property type="term" value="P:protein transport by the Sec complex"/>
    <property type="evidence" value="ECO:0007669"/>
    <property type="project" value="UniProtKB-UniRule"/>
</dbReference>
<feature type="transmembrane region" description="Helical" evidence="9">
    <location>
        <begin position="165"/>
        <end position="186"/>
    </location>
</feature>
<proteinExistence type="inferred from homology"/>
<evidence type="ECO:0000256" key="5">
    <source>
        <dbReference type="ARBA" id="ARBA00022927"/>
    </source>
</evidence>
<dbReference type="PRINTS" id="PR01755">
    <property type="entry name" value="SECFTRNLCASE"/>
</dbReference>
<evidence type="ECO:0000256" key="9">
    <source>
        <dbReference type="HAMAP-Rule" id="MF_01464"/>
    </source>
</evidence>
<evidence type="ECO:0000256" key="8">
    <source>
        <dbReference type="ARBA" id="ARBA00023136"/>
    </source>
</evidence>
<evidence type="ECO:0000256" key="3">
    <source>
        <dbReference type="ARBA" id="ARBA00022475"/>
    </source>
</evidence>
<dbReference type="Pfam" id="PF02355">
    <property type="entry name" value="SecD_SecF_C"/>
    <property type="match status" value="1"/>
</dbReference>
<dbReference type="PANTHER" id="PTHR30081">
    <property type="entry name" value="PROTEIN-EXPORT MEMBRANE PROTEIN SEC"/>
    <property type="match status" value="1"/>
</dbReference>
<name>A0A8J7USA6_9BACT</name>
<protein>
    <recommendedName>
        <fullName evidence="9">Protein-export membrane protein SecF</fullName>
    </recommendedName>
</protein>
<keyword evidence="6 9" id="KW-1133">Transmembrane helix</keyword>
<dbReference type="Proteomes" id="UP000673975">
    <property type="component" value="Unassembled WGS sequence"/>
</dbReference>
<feature type="transmembrane region" description="Helical" evidence="9">
    <location>
        <begin position="192"/>
        <end position="215"/>
    </location>
</feature>
<feature type="transmembrane region" description="Helical" evidence="9">
    <location>
        <begin position="242"/>
        <end position="264"/>
    </location>
</feature>
<dbReference type="Pfam" id="PF07549">
    <property type="entry name" value="Sec_GG"/>
    <property type="match status" value="1"/>
</dbReference>
<evidence type="ECO:0000256" key="7">
    <source>
        <dbReference type="ARBA" id="ARBA00023010"/>
    </source>
</evidence>
<dbReference type="InterPro" id="IPR005665">
    <property type="entry name" value="SecF_bac"/>
</dbReference>
<keyword evidence="5 9" id="KW-0653">Protein transport</keyword>
<feature type="transmembrane region" description="Helical" evidence="9">
    <location>
        <begin position="135"/>
        <end position="153"/>
    </location>
</feature>
<feature type="transmembrane region" description="Helical" evidence="9">
    <location>
        <begin position="17"/>
        <end position="35"/>
    </location>
</feature>
<dbReference type="EMBL" id="JAFIDN010000001">
    <property type="protein sequence ID" value="MBP3191361.1"/>
    <property type="molecule type" value="Genomic_DNA"/>
</dbReference>
<dbReference type="InterPro" id="IPR022813">
    <property type="entry name" value="SecD/SecF_arch_bac"/>
</dbReference>
<sequence>MRLFETANYTIIPYRKVGYVISITLVVISLIAIFGRGLQYGIDFRGGIEIILEFEEPASTDELRAELSGPLDAMPDIRRLGVGRDMIIRIDTEKSSSEVQQIITSTAASLYPDNPSQIVQTESVGPSFADDLRNAAIMSIIFALIVIFLYILIRFKKWSYSAGAVAALAHDVIITLGIFTILHGIVPFSLDINQALIAAFLTIVGYSLNDTVVVFDRIRENSLIFKTESFDKMVNRSINNTLSRTVVTSITTLFVVTILFIFGGDVLKGLSFALIIGVLLGTYSSIFVASSLLVDLQLKTRKNVA</sequence>
<organism evidence="11 12">
    <name type="scientific">Natronogracilivirga saccharolytica</name>
    <dbReference type="NCBI Taxonomy" id="2812953"/>
    <lineage>
        <taxon>Bacteria</taxon>
        <taxon>Pseudomonadati</taxon>
        <taxon>Balneolota</taxon>
        <taxon>Balneolia</taxon>
        <taxon>Balneolales</taxon>
        <taxon>Cyclonatronaceae</taxon>
        <taxon>Natronogracilivirga</taxon>
    </lineage>
</organism>
<keyword evidence="2 9" id="KW-0813">Transport</keyword>
<dbReference type="GO" id="GO:0005886">
    <property type="term" value="C:plasma membrane"/>
    <property type="evidence" value="ECO:0007669"/>
    <property type="project" value="UniProtKB-SubCell"/>
</dbReference>
<keyword evidence="8 9" id="KW-0472">Membrane</keyword>
<evidence type="ECO:0000256" key="1">
    <source>
        <dbReference type="ARBA" id="ARBA00004651"/>
    </source>
</evidence>
<comment type="subcellular location">
    <subcellularLocation>
        <location evidence="1 9">Cell membrane</location>
        <topology evidence="1 9">Multi-pass membrane protein</topology>
    </subcellularLocation>
</comment>
<evidence type="ECO:0000256" key="4">
    <source>
        <dbReference type="ARBA" id="ARBA00022692"/>
    </source>
</evidence>
<feature type="domain" description="Protein export membrane protein SecD/SecF C-terminal" evidence="10">
    <location>
        <begin position="116"/>
        <end position="297"/>
    </location>
</feature>
<dbReference type="PANTHER" id="PTHR30081:SF8">
    <property type="entry name" value="PROTEIN TRANSLOCASE SUBUNIT SECF"/>
    <property type="match status" value="1"/>
</dbReference>
<dbReference type="GO" id="GO:0065002">
    <property type="term" value="P:intracellular protein transmembrane transport"/>
    <property type="evidence" value="ECO:0007669"/>
    <property type="project" value="UniProtKB-UniRule"/>
</dbReference>
<dbReference type="SUPFAM" id="SSF82866">
    <property type="entry name" value="Multidrug efflux transporter AcrB transmembrane domain"/>
    <property type="match status" value="1"/>
</dbReference>
<accession>A0A8J7USA6</accession>
<keyword evidence="3 9" id="KW-1003">Cell membrane</keyword>
<evidence type="ECO:0000313" key="11">
    <source>
        <dbReference type="EMBL" id="MBP3191361.1"/>
    </source>
</evidence>
<comment type="function">
    <text evidence="9">Part of the Sec protein translocase complex. Interacts with the SecYEG preprotein conducting channel. SecDF uses the proton motive force (PMF) to complete protein translocation after the ATP-dependent function of SecA.</text>
</comment>
<keyword evidence="12" id="KW-1185">Reference proteome</keyword>
<dbReference type="Gene3D" id="1.20.1640.10">
    <property type="entry name" value="Multidrug efflux transporter AcrB transmembrane domain"/>
    <property type="match status" value="1"/>
</dbReference>
<dbReference type="GO" id="GO:0006605">
    <property type="term" value="P:protein targeting"/>
    <property type="evidence" value="ECO:0007669"/>
    <property type="project" value="UniProtKB-UniRule"/>
</dbReference>
<dbReference type="RefSeq" id="WP_210509783.1">
    <property type="nucleotide sequence ID" value="NZ_JAFIDN010000001.1"/>
</dbReference>
<evidence type="ECO:0000259" key="10">
    <source>
        <dbReference type="Pfam" id="PF02355"/>
    </source>
</evidence>
<dbReference type="InterPro" id="IPR022646">
    <property type="entry name" value="SecD/SecF_CS"/>
</dbReference>
<evidence type="ECO:0000256" key="2">
    <source>
        <dbReference type="ARBA" id="ARBA00022448"/>
    </source>
</evidence>
<dbReference type="InterPro" id="IPR055344">
    <property type="entry name" value="SecD_SecF_C_bact"/>
</dbReference>
<dbReference type="NCBIfam" id="TIGR00966">
    <property type="entry name" value="transloc_SecF"/>
    <property type="match status" value="1"/>
</dbReference>
<dbReference type="NCBIfam" id="TIGR00916">
    <property type="entry name" value="2A0604s01"/>
    <property type="match status" value="1"/>
</dbReference>
<reference evidence="11" key="1">
    <citation type="submission" date="2021-02" db="EMBL/GenBank/DDBJ databases">
        <title>Natronogracilivirga saccharolytica gen. nov. sp. nov. a new anaerobic, haloalkiliphilic carbohydrate-fermenting bacterium from soda lake and proposing of Cyclonatronumiaceae fam. nov. in the phylum Balneolaeota.</title>
        <authorList>
            <person name="Zhilina T.N."/>
            <person name="Sorokin D.Y."/>
            <person name="Zavarzina D.G."/>
            <person name="Toshchakov S.V."/>
            <person name="Kublanov I.V."/>
        </authorList>
    </citation>
    <scope>NUCLEOTIDE SEQUENCE</scope>
    <source>
        <strain evidence="11">Z-1702</strain>
    </source>
</reference>
<keyword evidence="4 9" id="KW-0812">Transmembrane</keyword>
<dbReference type="InterPro" id="IPR022645">
    <property type="entry name" value="SecD/SecF_bac"/>
</dbReference>
<dbReference type="InterPro" id="IPR048634">
    <property type="entry name" value="SecD_SecF_C"/>
</dbReference>
<comment type="similarity">
    <text evidence="9">Belongs to the SecD/SecF family. SecF subfamily.</text>
</comment>
<evidence type="ECO:0000256" key="6">
    <source>
        <dbReference type="ARBA" id="ARBA00022989"/>
    </source>
</evidence>
<evidence type="ECO:0000313" key="12">
    <source>
        <dbReference type="Proteomes" id="UP000673975"/>
    </source>
</evidence>
<comment type="subunit">
    <text evidence="9">Forms a complex with SecD. Part of the essential Sec protein translocation apparatus which comprises SecA, SecYEG and auxiliary proteins SecDF. Other proteins may also be involved.</text>
</comment>
<keyword evidence="7 9" id="KW-0811">Translocation</keyword>
<dbReference type="HAMAP" id="MF_01464_B">
    <property type="entry name" value="SecF_B"/>
    <property type="match status" value="1"/>
</dbReference>
<dbReference type="GO" id="GO:0015450">
    <property type="term" value="F:protein-transporting ATPase activity"/>
    <property type="evidence" value="ECO:0007669"/>
    <property type="project" value="InterPro"/>
</dbReference>
<gene>
    <name evidence="9 11" type="primary">secF</name>
    <name evidence="11" type="ORF">NATSA_01660</name>
</gene>
<dbReference type="AlphaFoldDB" id="A0A8J7USA6"/>